<reference evidence="2" key="1">
    <citation type="journal article" date="2015" name="Nature">
        <title>Complex archaea that bridge the gap between prokaryotes and eukaryotes.</title>
        <authorList>
            <person name="Spang A."/>
            <person name="Saw J.H."/>
            <person name="Jorgensen S.L."/>
            <person name="Zaremba-Niedzwiedzka K."/>
            <person name="Martijn J."/>
            <person name="Lind A.E."/>
            <person name="van Eijk R."/>
            <person name="Schleper C."/>
            <person name="Guy L."/>
            <person name="Ettema T.J."/>
        </authorList>
    </citation>
    <scope>NUCLEOTIDE SEQUENCE</scope>
</reference>
<proteinExistence type="predicted"/>
<sequence length="163" mass="17791">QAIIDLGYDPEYLTEPERGNVFARMTQNMNVRNSQNAQAQANQQFINANPDYNEAVGRQVGNQFIPSAEITEILQRKPHLTAAAYASSEGAYRIVTDERALKELQQKTAVNDEHLSQNEIDNKTSVVSGAAAAGGAIPGNAGKVNVQQQQDMEQRVADGEFNS</sequence>
<protein>
    <submittedName>
        <fullName evidence="2">Uncharacterized protein</fullName>
    </submittedName>
</protein>
<dbReference type="EMBL" id="LAZR01003323">
    <property type="protein sequence ID" value="KKN19557.1"/>
    <property type="molecule type" value="Genomic_DNA"/>
</dbReference>
<dbReference type="AlphaFoldDB" id="A0A0F9P564"/>
<evidence type="ECO:0000313" key="2">
    <source>
        <dbReference type="EMBL" id="KKN19557.1"/>
    </source>
</evidence>
<gene>
    <name evidence="2" type="ORF">LCGC14_0944430</name>
</gene>
<feature type="region of interest" description="Disordered" evidence="1">
    <location>
        <begin position="131"/>
        <end position="163"/>
    </location>
</feature>
<name>A0A0F9P564_9ZZZZ</name>
<organism evidence="2">
    <name type="scientific">marine sediment metagenome</name>
    <dbReference type="NCBI Taxonomy" id="412755"/>
    <lineage>
        <taxon>unclassified sequences</taxon>
        <taxon>metagenomes</taxon>
        <taxon>ecological metagenomes</taxon>
    </lineage>
</organism>
<comment type="caution">
    <text evidence="2">The sequence shown here is derived from an EMBL/GenBank/DDBJ whole genome shotgun (WGS) entry which is preliminary data.</text>
</comment>
<feature type="non-terminal residue" evidence="2">
    <location>
        <position position="1"/>
    </location>
</feature>
<feature type="compositionally biased region" description="Low complexity" evidence="1">
    <location>
        <begin position="131"/>
        <end position="142"/>
    </location>
</feature>
<evidence type="ECO:0000256" key="1">
    <source>
        <dbReference type="SAM" id="MobiDB-lite"/>
    </source>
</evidence>
<feature type="compositionally biased region" description="Basic and acidic residues" evidence="1">
    <location>
        <begin position="152"/>
        <end position="163"/>
    </location>
</feature>
<accession>A0A0F9P564</accession>